<keyword evidence="4" id="KW-1185">Reference proteome</keyword>
<evidence type="ECO:0000313" key="3">
    <source>
        <dbReference type="EMBL" id="CAL1141897.1"/>
    </source>
</evidence>
<dbReference type="Proteomes" id="UP001152797">
    <property type="component" value="Unassembled WGS sequence"/>
</dbReference>
<evidence type="ECO:0000313" key="4">
    <source>
        <dbReference type="Proteomes" id="UP001152797"/>
    </source>
</evidence>
<name>A0A9P1FW63_9DINO</name>
<feature type="signal peptide" evidence="1">
    <location>
        <begin position="1"/>
        <end position="19"/>
    </location>
</feature>
<reference evidence="3" key="2">
    <citation type="submission" date="2024-04" db="EMBL/GenBank/DDBJ databases">
        <authorList>
            <person name="Chen Y."/>
            <person name="Shah S."/>
            <person name="Dougan E. K."/>
            <person name="Thang M."/>
            <person name="Chan C."/>
        </authorList>
    </citation>
    <scope>NUCLEOTIDE SEQUENCE [LARGE SCALE GENOMIC DNA]</scope>
</reference>
<evidence type="ECO:0000256" key="1">
    <source>
        <dbReference type="SAM" id="SignalP"/>
    </source>
</evidence>
<sequence length="113" mass="12582">MQWLALTLGVALGFLLCWCVCPSHTPWECGSMWPPAACSFWRWWNAWYILAVTERDFTALMDAFTGAHLVSQLSLVSVSAVSLVALKFGQQFSHAVEAVLQSPRVRGSLHLQS</sequence>
<feature type="chain" id="PRO_5043272251" description="Secreted protein" evidence="1">
    <location>
        <begin position="20"/>
        <end position="113"/>
    </location>
</feature>
<accession>A0A9P1FW63</accession>
<keyword evidence="1" id="KW-0732">Signal</keyword>
<gene>
    <name evidence="2" type="ORF">C1SCF055_LOCUS15680</name>
</gene>
<reference evidence="2" key="1">
    <citation type="submission" date="2022-10" db="EMBL/GenBank/DDBJ databases">
        <authorList>
            <person name="Chen Y."/>
            <person name="Dougan E. K."/>
            <person name="Chan C."/>
            <person name="Rhodes N."/>
            <person name="Thang M."/>
        </authorList>
    </citation>
    <scope>NUCLEOTIDE SEQUENCE</scope>
</reference>
<evidence type="ECO:0008006" key="5">
    <source>
        <dbReference type="Google" id="ProtNLM"/>
    </source>
</evidence>
<comment type="caution">
    <text evidence="2">The sequence shown here is derived from an EMBL/GenBank/DDBJ whole genome shotgun (WGS) entry which is preliminary data.</text>
</comment>
<dbReference type="AlphaFoldDB" id="A0A9P1FW63"/>
<protein>
    <recommendedName>
        <fullName evidence="5">Secreted protein</fullName>
    </recommendedName>
</protein>
<evidence type="ECO:0000313" key="2">
    <source>
        <dbReference type="EMBL" id="CAI3988522.1"/>
    </source>
</evidence>
<organism evidence="2">
    <name type="scientific">Cladocopium goreaui</name>
    <dbReference type="NCBI Taxonomy" id="2562237"/>
    <lineage>
        <taxon>Eukaryota</taxon>
        <taxon>Sar</taxon>
        <taxon>Alveolata</taxon>
        <taxon>Dinophyceae</taxon>
        <taxon>Suessiales</taxon>
        <taxon>Symbiodiniaceae</taxon>
        <taxon>Cladocopium</taxon>
    </lineage>
</organism>
<dbReference type="EMBL" id="CAMXCT030001274">
    <property type="protein sequence ID" value="CAL4775834.1"/>
    <property type="molecule type" value="Genomic_DNA"/>
</dbReference>
<proteinExistence type="predicted"/>
<dbReference type="EMBL" id="CAMXCT020001274">
    <property type="protein sequence ID" value="CAL1141897.1"/>
    <property type="molecule type" value="Genomic_DNA"/>
</dbReference>
<dbReference type="EMBL" id="CAMXCT010001274">
    <property type="protein sequence ID" value="CAI3988522.1"/>
    <property type="molecule type" value="Genomic_DNA"/>
</dbReference>